<feature type="region of interest" description="Disordered" evidence="1">
    <location>
        <begin position="1"/>
        <end position="23"/>
    </location>
</feature>
<dbReference type="OrthoDB" id="9800877at2"/>
<dbReference type="InterPro" id="IPR004291">
    <property type="entry name" value="Transposase_IS66_central"/>
</dbReference>
<feature type="domain" description="Transposase TnpC homeodomain" evidence="4">
    <location>
        <begin position="67"/>
        <end position="151"/>
    </location>
</feature>
<dbReference type="eggNOG" id="COG4974">
    <property type="taxonomic scope" value="Bacteria"/>
</dbReference>
<evidence type="ECO:0000256" key="1">
    <source>
        <dbReference type="SAM" id="MobiDB-lite"/>
    </source>
</evidence>
<protein>
    <submittedName>
        <fullName evidence="5">Mobile element protein</fullName>
    </submittedName>
</protein>
<dbReference type="NCBIfam" id="NF033517">
    <property type="entry name" value="transpos_IS66"/>
    <property type="match status" value="1"/>
</dbReference>
<evidence type="ECO:0000259" key="4">
    <source>
        <dbReference type="Pfam" id="PF13007"/>
    </source>
</evidence>
<keyword evidence="6" id="KW-1185">Reference proteome</keyword>
<dbReference type="PANTHER" id="PTHR33678:SF1">
    <property type="entry name" value="BLL1576 PROTEIN"/>
    <property type="match status" value="1"/>
</dbReference>
<dbReference type="AlphaFoldDB" id="S9P323"/>
<proteinExistence type="predicted"/>
<evidence type="ECO:0000313" key="5">
    <source>
        <dbReference type="EMBL" id="EPX56622.1"/>
    </source>
</evidence>
<dbReference type="PANTHER" id="PTHR33678">
    <property type="entry name" value="BLL1576 PROTEIN"/>
    <property type="match status" value="1"/>
</dbReference>
<gene>
    <name evidence="5" type="ORF">D187_007964</name>
</gene>
<dbReference type="EMBL" id="ANAH02000066">
    <property type="protein sequence ID" value="EPX56622.1"/>
    <property type="molecule type" value="Genomic_DNA"/>
</dbReference>
<comment type="caution">
    <text evidence="5">The sequence shown here is derived from an EMBL/GenBank/DDBJ whole genome shotgun (WGS) entry which is preliminary data.</text>
</comment>
<evidence type="ECO:0000259" key="3">
    <source>
        <dbReference type="Pfam" id="PF13005"/>
    </source>
</evidence>
<dbReference type="Pfam" id="PF03050">
    <property type="entry name" value="DDE_Tnp_IS66"/>
    <property type="match status" value="1"/>
</dbReference>
<dbReference type="Proteomes" id="UP000011682">
    <property type="component" value="Unassembled WGS sequence"/>
</dbReference>
<feature type="domain" description="Transposase IS66 zinc-finger binding" evidence="3">
    <location>
        <begin position="159"/>
        <end position="202"/>
    </location>
</feature>
<dbReference type="RefSeq" id="WP_002620950.1">
    <property type="nucleotide sequence ID" value="NZ_ANAH02000066.1"/>
</dbReference>
<evidence type="ECO:0000313" key="6">
    <source>
        <dbReference type="Proteomes" id="UP000011682"/>
    </source>
</evidence>
<dbReference type="InterPro" id="IPR024474">
    <property type="entry name" value="Znf_dom_IS66"/>
</dbReference>
<organism evidence="5 6">
    <name type="scientific">Cystobacter fuscus (strain ATCC 25194 / DSM 2262 / NBRC 100088 / M29)</name>
    <dbReference type="NCBI Taxonomy" id="1242864"/>
    <lineage>
        <taxon>Bacteria</taxon>
        <taxon>Pseudomonadati</taxon>
        <taxon>Myxococcota</taxon>
        <taxon>Myxococcia</taxon>
        <taxon>Myxococcales</taxon>
        <taxon>Cystobacterineae</taxon>
        <taxon>Archangiaceae</taxon>
        <taxon>Cystobacter</taxon>
    </lineage>
</organism>
<dbReference type="Pfam" id="PF13007">
    <property type="entry name" value="LZ_Tnp_IS66"/>
    <property type="match status" value="1"/>
</dbReference>
<feature type="domain" description="Transposase IS66 central" evidence="2">
    <location>
        <begin position="219"/>
        <end position="500"/>
    </location>
</feature>
<feature type="compositionally biased region" description="Low complexity" evidence="1">
    <location>
        <begin position="103"/>
        <end position="119"/>
    </location>
</feature>
<name>S9P323_CYSF2</name>
<feature type="region of interest" description="Disordered" evidence="1">
    <location>
        <begin position="103"/>
        <end position="140"/>
    </location>
</feature>
<sequence>MTSAVTVEEERGQEQQAQPPAFEGKDLEAVRAYMLQLLTEGRGEQAIEMLLGLLDRLREEHSCTTVRLQEALRQLYGRRSEKTPANPLQLLLSLLTQQQSAVPEAVPATADGAQAAAAPAAPPADAPKKPPKRPPSRGAQALPAHLERREVLVPPAAEECLCPGCGEQRTPMGEEVSQRLELEPARFYVRVEKRPKLACQRCKEGVVAAPAGEAPLPGALPGPGLLAQLLVGKYRDGLPLHRQQAIFDKRHGVRLPASTLGDWVAGASDLLPPVVALLKQRTLADCLLHTDDTGVRVLDRDDARGIKRGHLWPYVGQGGNVFVEYTPDWSGTGPQGVLADFRGYLVVDGYKGYEALFGPTSPRIEVGCWMHARRGFERAYVAGEARGGVVLTLVQKVYAVERQAQEAGLSPEARLGLRLSHSLPVYEELFGLLEQWAPHVPAKTPLGKAIAYARHRSVALGRFLQDGRLPVDNGEVERLIKLIVLGRKNWLFLGSDAAGHRAASVYSLVLSCHRLGMDPWAYFRDVLPKLGDTRFPASRLADLLPDSWAQQQAQQR</sequence>
<reference evidence="5" key="1">
    <citation type="submission" date="2013-05" db="EMBL/GenBank/DDBJ databases">
        <title>Genome assembly of Cystobacter fuscus DSM 2262.</title>
        <authorList>
            <person name="Sharma G."/>
            <person name="Khatri I."/>
            <person name="Kaur C."/>
            <person name="Mayilraj S."/>
            <person name="Subramanian S."/>
        </authorList>
    </citation>
    <scope>NUCLEOTIDE SEQUENCE [LARGE SCALE GENOMIC DNA]</scope>
    <source>
        <strain evidence="5">DSM 2262</strain>
    </source>
</reference>
<dbReference type="Pfam" id="PF13005">
    <property type="entry name" value="zf-IS66"/>
    <property type="match status" value="1"/>
</dbReference>
<dbReference type="InterPro" id="IPR052344">
    <property type="entry name" value="Transposase-related"/>
</dbReference>
<evidence type="ECO:0000259" key="2">
    <source>
        <dbReference type="Pfam" id="PF03050"/>
    </source>
</evidence>
<accession>S9P323</accession>
<dbReference type="InterPro" id="IPR024463">
    <property type="entry name" value="Transposase_TnpC_homeodom"/>
</dbReference>